<dbReference type="AlphaFoldDB" id="A0AAV4MEI3"/>
<comment type="caution">
    <text evidence="1">The sequence shown here is derived from an EMBL/GenBank/DDBJ whole genome shotgun (WGS) entry which is preliminary data.</text>
</comment>
<evidence type="ECO:0000313" key="2">
    <source>
        <dbReference type="Proteomes" id="UP001054945"/>
    </source>
</evidence>
<dbReference type="Proteomes" id="UP001054945">
    <property type="component" value="Unassembled WGS sequence"/>
</dbReference>
<reference evidence="1 2" key="1">
    <citation type="submission" date="2021-06" db="EMBL/GenBank/DDBJ databases">
        <title>Caerostris extrusa draft genome.</title>
        <authorList>
            <person name="Kono N."/>
            <person name="Arakawa K."/>
        </authorList>
    </citation>
    <scope>NUCLEOTIDE SEQUENCE [LARGE SCALE GENOMIC DNA]</scope>
</reference>
<name>A0AAV4MEI3_CAEEX</name>
<proteinExistence type="predicted"/>
<protein>
    <submittedName>
        <fullName evidence="1">Uncharacterized protein</fullName>
    </submittedName>
</protein>
<evidence type="ECO:0000313" key="1">
    <source>
        <dbReference type="EMBL" id="GIX70828.1"/>
    </source>
</evidence>
<organism evidence="1 2">
    <name type="scientific">Caerostris extrusa</name>
    <name type="common">Bark spider</name>
    <name type="synonym">Caerostris bankana</name>
    <dbReference type="NCBI Taxonomy" id="172846"/>
    <lineage>
        <taxon>Eukaryota</taxon>
        <taxon>Metazoa</taxon>
        <taxon>Ecdysozoa</taxon>
        <taxon>Arthropoda</taxon>
        <taxon>Chelicerata</taxon>
        <taxon>Arachnida</taxon>
        <taxon>Araneae</taxon>
        <taxon>Araneomorphae</taxon>
        <taxon>Entelegynae</taxon>
        <taxon>Araneoidea</taxon>
        <taxon>Araneidae</taxon>
        <taxon>Caerostris</taxon>
    </lineage>
</organism>
<dbReference type="EMBL" id="BPLR01002169">
    <property type="protein sequence ID" value="GIX70828.1"/>
    <property type="molecule type" value="Genomic_DNA"/>
</dbReference>
<sequence>MKGALGKNSTFVVEPQDSEFYYRNNFRHLSLPPVMLSESEPVTGFGGKCIIIVSNTRKRQKPTGIFCLDIYRQHL</sequence>
<keyword evidence="2" id="KW-1185">Reference proteome</keyword>
<accession>A0AAV4MEI3</accession>
<gene>
    <name evidence="1" type="ORF">CEXT_448421</name>
</gene>